<comment type="caution">
    <text evidence="1">The sequence shown here is derived from an EMBL/GenBank/DDBJ whole genome shotgun (WGS) entry which is preliminary data.</text>
</comment>
<accession>A0A2A6FUD2</accession>
<evidence type="ECO:0000313" key="1">
    <source>
        <dbReference type="EMBL" id="PDQ36472.1"/>
    </source>
</evidence>
<reference evidence="2" key="1">
    <citation type="submission" date="2017-03" db="EMBL/GenBank/DDBJ databases">
        <authorList>
            <person name="Lund M.B."/>
        </authorList>
    </citation>
    <scope>NUCLEOTIDE SEQUENCE [LARGE SCALE GENOMIC DNA]</scope>
</reference>
<evidence type="ECO:0000313" key="2">
    <source>
        <dbReference type="Proteomes" id="UP000219994"/>
    </source>
</evidence>
<sequence length="71" mass="7731">MSATSVMTTPAPVVDQAAREKAISYVTTLMSRYEAELEVQPTTDAGLAHIAIVLTQLEDWRGRLARLRSAA</sequence>
<protein>
    <submittedName>
        <fullName evidence="1">Uncharacterized protein</fullName>
    </submittedName>
</protein>
<gene>
    <name evidence="1" type="ORF">B5766_00550</name>
</gene>
<organism evidence="1 2">
    <name type="scientific">Candidatus Lumbricidiphila eiseniae</name>
    <dbReference type="NCBI Taxonomy" id="1969409"/>
    <lineage>
        <taxon>Bacteria</taxon>
        <taxon>Bacillati</taxon>
        <taxon>Actinomycetota</taxon>
        <taxon>Actinomycetes</taxon>
        <taxon>Micrococcales</taxon>
        <taxon>Microbacteriaceae</taxon>
        <taxon>Candidatus Lumbricidiphila</taxon>
    </lineage>
</organism>
<proteinExistence type="predicted"/>
<dbReference type="EMBL" id="NAEP01000013">
    <property type="protein sequence ID" value="PDQ36472.1"/>
    <property type="molecule type" value="Genomic_DNA"/>
</dbReference>
<name>A0A2A6FUD2_9MICO</name>
<dbReference type="Proteomes" id="UP000219994">
    <property type="component" value="Unassembled WGS sequence"/>
</dbReference>
<dbReference type="AlphaFoldDB" id="A0A2A6FUD2"/>